<dbReference type="AlphaFoldDB" id="A0A1I0E8D0"/>
<evidence type="ECO:0000313" key="2">
    <source>
        <dbReference type="Proteomes" id="UP000199095"/>
    </source>
</evidence>
<accession>A0A1I0E8D0</accession>
<proteinExistence type="predicted"/>
<organism evidence="1 2">
    <name type="scientific">Salinibacillus kushneri</name>
    <dbReference type="NCBI Taxonomy" id="237682"/>
    <lineage>
        <taxon>Bacteria</taxon>
        <taxon>Bacillati</taxon>
        <taxon>Bacillota</taxon>
        <taxon>Bacilli</taxon>
        <taxon>Bacillales</taxon>
        <taxon>Bacillaceae</taxon>
        <taxon>Salinibacillus</taxon>
    </lineage>
</organism>
<evidence type="ECO:0000313" key="1">
    <source>
        <dbReference type="EMBL" id="SET40944.1"/>
    </source>
</evidence>
<dbReference type="RefSeq" id="WP_093133935.1">
    <property type="nucleotide sequence ID" value="NZ_FOHJ01000004.1"/>
</dbReference>
<name>A0A1I0E8D0_9BACI</name>
<dbReference type="OrthoDB" id="2476294at2"/>
<gene>
    <name evidence="1" type="ORF">SAMN05421676_104326</name>
</gene>
<protein>
    <submittedName>
        <fullName evidence="1">Uncharacterized protein</fullName>
    </submittedName>
</protein>
<sequence length="103" mass="12174">MSWKAVEMQIALPRTQDAGQIQNQLDQRSANSQHYLAQVKLHEEEQRRKKVNELRQKEQYRLQNGDSSAESAKILMNNQEMVKRLNRQQQKHPFLGNRFDING</sequence>
<dbReference type="STRING" id="237682.SAMN05421676_104326"/>
<reference evidence="2" key="1">
    <citation type="submission" date="2016-10" db="EMBL/GenBank/DDBJ databases">
        <authorList>
            <person name="Varghese N."/>
            <person name="Submissions S."/>
        </authorList>
    </citation>
    <scope>NUCLEOTIDE SEQUENCE [LARGE SCALE GENOMIC DNA]</scope>
    <source>
        <strain evidence="2">CGMCC 1.3566</strain>
    </source>
</reference>
<dbReference type="EMBL" id="FOHJ01000004">
    <property type="protein sequence ID" value="SET40944.1"/>
    <property type="molecule type" value="Genomic_DNA"/>
</dbReference>
<keyword evidence="2" id="KW-1185">Reference proteome</keyword>
<dbReference type="Proteomes" id="UP000199095">
    <property type="component" value="Unassembled WGS sequence"/>
</dbReference>